<proteinExistence type="predicted"/>
<evidence type="ECO:0000313" key="4">
    <source>
        <dbReference type="Proteomes" id="UP000027135"/>
    </source>
</evidence>
<keyword evidence="2" id="KW-0812">Transmembrane</keyword>
<gene>
    <name evidence="3" type="ORF">L798_10123</name>
</gene>
<keyword evidence="2" id="KW-1133">Transmembrane helix</keyword>
<feature type="compositionally biased region" description="Basic and acidic residues" evidence="1">
    <location>
        <begin position="212"/>
        <end position="231"/>
    </location>
</feature>
<name>A0A067R2Q7_ZOONE</name>
<evidence type="ECO:0000256" key="1">
    <source>
        <dbReference type="SAM" id="MobiDB-lite"/>
    </source>
</evidence>
<reference evidence="3 4" key="1">
    <citation type="journal article" date="2014" name="Nat. Commun.">
        <title>Molecular traces of alternative social organization in a termite genome.</title>
        <authorList>
            <person name="Terrapon N."/>
            <person name="Li C."/>
            <person name="Robertson H.M."/>
            <person name="Ji L."/>
            <person name="Meng X."/>
            <person name="Booth W."/>
            <person name="Chen Z."/>
            <person name="Childers C.P."/>
            <person name="Glastad K.M."/>
            <person name="Gokhale K."/>
            <person name="Gowin J."/>
            <person name="Gronenberg W."/>
            <person name="Hermansen R.A."/>
            <person name="Hu H."/>
            <person name="Hunt B.G."/>
            <person name="Huylmans A.K."/>
            <person name="Khalil S.M."/>
            <person name="Mitchell R.D."/>
            <person name="Munoz-Torres M.C."/>
            <person name="Mustard J.A."/>
            <person name="Pan H."/>
            <person name="Reese J.T."/>
            <person name="Scharf M.E."/>
            <person name="Sun F."/>
            <person name="Vogel H."/>
            <person name="Xiao J."/>
            <person name="Yang W."/>
            <person name="Yang Z."/>
            <person name="Yang Z."/>
            <person name="Zhou J."/>
            <person name="Zhu J."/>
            <person name="Brent C.S."/>
            <person name="Elsik C.G."/>
            <person name="Goodisman M.A."/>
            <person name="Liberles D.A."/>
            <person name="Roe R.M."/>
            <person name="Vargo E.L."/>
            <person name="Vilcinskas A."/>
            <person name="Wang J."/>
            <person name="Bornberg-Bauer E."/>
            <person name="Korb J."/>
            <person name="Zhang G."/>
            <person name="Liebig J."/>
        </authorList>
    </citation>
    <scope>NUCLEOTIDE SEQUENCE [LARGE SCALE GENOMIC DNA]</scope>
    <source>
        <tissue evidence="3">Whole organism</tissue>
    </source>
</reference>
<sequence length="402" mass="45718">MLMTRVIGQNIVYSDQYFKFGQSLTGTISTFHAANLSTIMLSSSQHKKSIQQTGYMPIFNSLRMKYGIYPGILMSENQNENQTAKVKTSRSMKHWHQMLPIIKCIVPNEIAEGRNVILGRRECVSLDYELSPDENHVMNIVHRDTRNVSSRISLGEKKATQELDRKHSVIEMPSTNMESFLKKNVSVLIRNEKDTDLLLPLLSGSSSVLSHECGRQTDRNRDYQGSEDHKNPIHSKIPIVSKSSGFYYSSSFSSSKTKSKGGFKMFDISDYEILPESDGCEIAQNCDPLEINRNELPRTLTVPGHRVLKYDRAPSSSPTNIRDSSFLSDEPYPLPEAPSLILLEPLLLMQQDIRDGSRSTIAKKRKEQMTHCEQQRVARIMIGYTLAFFLLAIVTFYVVYFI</sequence>
<dbReference type="EMBL" id="KK852801">
    <property type="protein sequence ID" value="KDR16308.1"/>
    <property type="molecule type" value="Genomic_DNA"/>
</dbReference>
<dbReference type="InParanoid" id="A0A067R2Q7"/>
<protein>
    <submittedName>
        <fullName evidence="3">Uncharacterized protein</fullName>
    </submittedName>
</protein>
<keyword evidence="2" id="KW-0472">Membrane</keyword>
<evidence type="ECO:0000256" key="2">
    <source>
        <dbReference type="SAM" id="Phobius"/>
    </source>
</evidence>
<accession>A0A067R2Q7</accession>
<dbReference type="Proteomes" id="UP000027135">
    <property type="component" value="Unassembled WGS sequence"/>
</dbReference>
<keyword evidence="4" id="KW-1185">Reference proteome</keyword>
<evidence type="ECO:0000313" key="3">
    <source>
        <dbReference type="EMBL" id="KDR16308.1"/>
    </source>
</evidence>
<organism evidence="3 4">
    <name type="scientific">Zootermopsis nevadensis</name>
    <name type="common">Dampwood termite</name>
    <dbReference type="NCBI Taxonomy" id="136037"/>
    <lineage>
        <taxon>Eukaryota</taxon>
        <taxon>Metazoa</taxon>
        <taxon>Ecdysozoa</taxon>
        <taxon>Arthropoda</taxon>
        <taxon>Hexapoda</taxon>
        <taxon>Insecta</taxon>
        <taxon>Pterygota</taxon>
        <taxon>Neoptera</taxon>
        <taxon>Polyneoptera</taxon>
        <taxon>Dictyoptera</taxon>
        <taxon>Blattodea</taxon>
        <taxon>Blattoidea</taxon>
        <taxon>Termitoidae</taxon>
        <taxon>Termopsidae</taxon>
        <taxon>Zootermopsis</taxon>
    </lineage>
</organism>
<feature type="transmembrane region" description="Helical" evidence="2">
    <location>
        <begin position="381"/>
        <end position="401"/>
    </location>
</feature>
<dbReference type="AlphaFoldDB" id="A0A067R2Q7"/>
<feature type="region of interest" description="Disordered" evidence="1">
    <location>
        <begin position="212"/>
        <end position="234"/>
    </location>
</feature>